<feature type="domain" description="Thioesterase" evidence="3">
    <location>
        <begin position="49"/>
        <end position="124"/>
    </location>
</feature>
<protein>
    <submittedName>
        <fullName evidence="4">Uncharacterized domain 1-containing protein</fullName>
    </submittedName>
</protein>
<dbReference type="InterPro" id="IPR003736">
    <property type="entry name" value="PAAI_dom"/>
</dbReference>
<organism evidence="4 5">
    <name type="scientific">Salinihabitans flavidus</name>
    <dbReference type="NCBI Taxonomy" id="569882"/>
    <lineage>
        <taxon>Bacteria</taxon>
        <taxon>Pseudomonadati</taxon>
        <taxon>Pseudomonadota</taxon>
        <taxon>Alphaproteobacteria</taxon>
        <taxon>Rhodobacterales</taxon>
        <taxon>Roseobacteraceae</taxon>
        <taxon>Salinihabitans</taxon>
    </lineage>
</organism>
<dbReference type="Pfam" id="PF03061">
    <property type="entry name" value="4HBT"/>
    <property type="match status" value="1"/>
</dbReference>
<evidence type="ECO:0000313" key="4">
    <source>
        <dbReference type="EMBL" id="SEP01050.1"/>
    </source>
</evidence>
<accession>A0A1H8UCV7</accession>
<proteinExistence type="inferred from homology"/>
<sequence>MTLNVTNAQAFLDQNFAAWVRALNLTVTEIGPKGAVLTMPITGDLARVGGIISGQALAAMADTAMVIATGGHFGEMRPVATTNLDTQFLRPGRGDTIRCEAEIVRAGKALIFARATMTALPDGKPVAAATATFFVP</sequence>
<dbReference type="RefSeq" id="WP_245729492.1">
    <property type="nucleotide sequence ID" value="NZ_FODS01000019.1"/>
</dbReference>
<dbReference type="GO" id="GO:0047617">
    <property type="term" value="F:fatty acyl-CoA hydrolase activity"/>
    <property type="evidence" value="ECO:0007669"/>
    <property type="project" value="InterPro"/>
</dbReference>
<dbReference type="CDD" id="cd03443">
    <property type="entry name" value="PaaI_thioesterase"/>
    <property type="match status" value="1"/>
</dbReference>
<dbReference type="SUPFAM" id="SSF54637">
    <property type="entry name" value="Thioesterase/thiol ester dehydrase-isomerase"/>
    <property type="match status" value="1"/>
</dbReference>
<comment type="similarity">
    <text evidence="1">Belongs to the thioesterase PaaI family.</text>
</comment>
<dbReference type="Proteomes" id="UP000198893">
    <property type="component" value="Unassembled WGS sequence"/>
</dbReference>
<keyword evidence="5" id="KW-1185">Reference proteome</keyword>
<dbReference type="PANTHER" id="PTHR21660:SF1">
    <property type="entry name" value="ACYL-COENZYME A THIOESTERASE 13"/>
    <property type="match status" value="1"/>
</dbReference>
<dbReference type="InterPro" id="IPR029069">
    <property type="entry name" value="HotDog_dom_sf"/>
</dbReference>
<evidence type="ECO:0000256" key="1">
    <source>
        <dbReference type="ARBA" id="ARBA00008324"/>
    </source>
</evidence>
<dbReference type="Gene3D" id="3.10.129.10">
    <property type="entry name" value="Hotdog Thioesterase"/>
    <property type="match status" value="1"/>
</dbReference>
<evidence type="ECO:0000313" key="5">
    <source>
        <dbReference type="Proteomes" id="UP000198893"/>
    </source>
</evidence>
<dbReference type="AlphaFoldDB" id="A0A1H8UCV7"/>
<keyword evidence="2" id="KW-0378">Hydrolase</keyword>
<dbReference type="InterPro" id="IPR039298">
    <property type="entry name" value="ACOT13"/>
</dbReference>
<reference evidence="4 5" key="1">
    <citation type="submission" date="2016-10" db="EMBL/GenBank/DDBJ databases">
        <authorList>
            <person name="de Groot N.N."/>
        </authorList>
    </citation>
    <scope>NUCLEOTIDE SEQUENCE [LARGE SCALE GENOMIC DNA]</scope>
    <source>
        <strain evidence="4 5">DSM 27842</strain>
    </source>
</reference>
<dbReference type="InterPro" id="IPR006683">
    <property type="entry name" value="Thioestr_dom"/>
</dbReference>
<name>A0A1H8UCV7_9RHOB</name>
<dbReference type="NCBIfam" id="TIGR00369">
    <property type="entry name" value="unchar_dom_1"/>
    <property type="match status" value="1"/>
</dbReference>
<evidence type="ECO:0000256" key="2">
    <source>
        <dbReference type="ARBA" id="ARBA00022801"/>
    </source>
</evidence>
<dbReference type="STRING" id="569882.SAMN04490248_11959"/>
<gene>
    <name evidence="4" type="ORF">SAMN04490248_11959</name>
</gene>
<evidence type="ECO:0000259" key="3">
    <source>
        <dbReference type="Pfam" id="PF03061"/>
    </source>
</evidence>
<dbReference type="PANTHER" id="PTHR21660">
    <property type="entry name" value="THIOESTERASE SUPERFAMILY MEMBER-RELATED"/>
    <property type="match status" value="1"/>
</dbReference>
<dbReference type="EMBL" id="FODS01000019">
    <property type="protein sequence ID" value="SEP01050.1"/>
    <property type="molecule type" value="Genomic_DNA"/>
</dbReference>